<feature type="region of interest" description="Disordered" evidence="1">
    <location>
        <begin position="462"/>
        <end position="492"/>
    </location>
</feature>
<dbReference type="EMBL" id="JACGWK010000012">
    <property type="protein sequence ID" value="KAL0322751.1"/>
    <property type="molecule type" value="Genomic_DNA"/>
</dbReference>
<reference evidence="2" key="2">
    <citation type="journal article" date="2024" name="Plant">
        <title>Genomic evolution and insights into agronomic trait innovations of Sesamum species.</title>
        <authorList>
            <person name="Miao H."/>
            <person name="Wang L."/>
            <person name="Qu L."/>
            <person name="Liu H."/>
            <person name="Sun Y."/>
            <person name="Le M."/>
            <person name="Wang Q."/>
            <person name="Wei S."/>
            <person name="Zheng Y."/>
            <person name="Lin W."/>
            <person name="Duan Y."/>
            <person name="Cao H."/>
            <person name="Xiong S."/>
            <person name="Wang X."/>
            <person name="Wei L."/>
            <person name="Li C."/>
            <person name="Ma Q."/>
            <person name="Ju M."/>
            <person name="Zhao R."/>
            <person name="Li G."/>
            <person name="Mu C."/>
            <person name="Tian Q."/>
            <person name="Mei H."/>
            <person name="Zhang T."/>
            <person name="Gao T."/>
            <person name="Zhang H."/>
        </authorList>
    </citation>
    <scope>NUCLEOTIDE SEQUENCE</scope>
    <source>
        <strain evidence="2">G01</strain>
    </source>
</reference>
<dbReference type="CDD" id="cd11650">
    <property type="entry name" value="AT4G37440_like"/>
    <property type="match status" value="1"/>
</dbReference>
<dbReference type="PANTHER" id="PTHR34057:SF1">
    <property type="entry name" value="ELONGATION FACTOR"/>
    <property type="match status" value="1"/>
</dbReference>
<dbReference type="AlphaFoldDB" id="A0AAW2LYA3"/>
<proteinExistence type="predicted"/>
<reference evidence="2" key="1">
    <citation type="submission" date="2020-06" db="EMBL/GenBank/DDBJ databases">
        <authorList>
            <person name="Li T."/>
            <person name="Hu X."/>
            <person name="Zhang T."/>
            <person name="Song X."/>
            <person name="Zhang H."/>
            <person name="Dai N."/>
            <person name="Sheng W."/>
            <person name="Hou X."/>
            <person name="Wei L."/>
        </authorList>
    </citation>
    <scope>NUCLEOTIDE SEQUENCE</scope>
    <source>
        <strain evidence="2">G01</strain>
        <tissue evidence="2">Leaf</tissue>
    </source>
</reference>
<dbReference type="PANTHER" id="PTHR34057">
    <property type="entry name" value="ELONGATION FACTOR"/>
    <property type="match status" value="1"/>
</dbReference>
<sequence>MEKYNSIYQPEDMLNEGIEPFRGAEDVSVDVLEFSRSRDIRVEAKEDPDATENSSSFADTTSGNENISGLSDAEVESQFFGDSDLAPPFDGFGSVFPIRKKKLTTHWRNFIHPLMWRCKWTELRIKELESQASKYAKEIAVNDCRKHTVFNPITAEQSGSKTLPFIHQSQRKRPMKRKRRKRVEDTTDVASYMSNHILFSERENKRSDLDGVPTWDNLGNSDQHTTSHDEFGAHDETVFPEDNDNFLEHILRKIELVHSRVHKLKAQLDEVMIKNAGKFSSSENLSQLVAGDVQTSSVRSPTFSACNGDTVSVGGLFTPSQHISDYDLGDFIMPDSAVSSFGEAIPIPDIIESTVGLLSSIDVTQHQAKLEIHLKRTSLIKKNFRLSLQIVDNILIHNEAAEVEGSTFKYSHNQSAEKTQEAENSGEEESNKAVILALEPDIAAKSFATPEQSTLKSCLASEIHFPKNKRKRGERKAGSGNWSRQRPGEPDS</sequence>
<comment type="caution">
    <text evidence="2">The sequence shown here is derived from an EMBL/GenBank/DDBJ whole genome shotgun (WGS) entry which is preliminary data.</text>
</comment>
<accession>A0AAW2LYA3</accession>
<gene>
    <name evidence="2" type="ORF">Sangu_1894400</name>
</gene>
<protein>
    <submittedName>
        <fullName evidence="2">Uncharacterized protein</fullName>
    </submittedName>
</protein>
<feature type="region of interest" description="Disordered" evidence="1">
    <location>
        <begin position="42"/>
        <end position="68"/>
    </location>
</feature>
<evidence type="ECO:0000313" key="2">
    <source>
        <dbReference type="EMBL" id="KAL0322751.1"/>
    </source>
</evidence>
<feature type="compositionally biased region" description="Polar residues" evidence="1">
    <location>
        <begin position="51"/>
        <end position="68"/>
    </location>
</feature>
<evidence type="ECO:0000256" key="1">
    <source>
        <dbReference type="SAM" id="MobiDB-lite"/>
    </source>
</evidence>
<dbReference type="InterPro" id="IPR038745">
    <property type="entry name" value="AT4G37440-like"/>
</dbReference>
<name>A0AAW2LYA3_9LAMI</name>
<organism evidence="2">
    <name type="scientific">Sesamum angustifolium</name>
    <dbReference type="NCBI Taxonomy" id="2727405"/>
    <lineage>
        <taxon>Eukaryota</taxon>
        <taxon>Viridiplantae</taxon>
        <taxon>Streptophyta</taxon>
        <taxon>Embryophyta</taxon>
        <taxon>Tracheophyta</taxon>
        <taxon>Spermatophyta</taxon>
        <taxon>Magnoliopsida</taxon>
        <taxon>eudicotyledons</taxon>
        <taxon>Gunneridae</taxon>
        <taxon>Pentapetalae</taxon>
        <taxon>asterids</taxon>
        <taxon>lamiids</taxon>
        <taxon>Lamiales</taxon>
        <taxon>Pedaliaceae</taxon>
        <taxon>Sesamum</taxon>
    </lineage>
</organism>